<evidence type="ECO:0000256" key="5">
    <source>
        <dbReference type="ARBA" id="ARBA00022741"/>
    </source>
</evidence>
<feature type="domain" description="Protein kinase" evidence="12">
    <location>
        <begin position="9"/>
        <end position="247"/>
    </location>
</feature>
<dbReference type="Pfam" id="PF00069">
    <property type="entry name" value="Pkinase"/>
    <property type="match status" value="1"/>
</dbReference>
<comment type="similarity">
    <text evidence="1">Belongs to the protein kinase superfamily. STE Ser/Thr protein kinase family. STE20 subfamily.</text>
</comment>
<keyword evidence="4" id="KW-0808">Transferase</keyword>
<proteinExistence type="inferred from homology"/>
<feature type="binding site" evidence="10">
    <location>
        <position position="38"/>
    </location>
    <ligand>
        <name>ATP</name>
        <dbReference type="ChEBI" id="CHEBI:30616"/>
    </ligand>
</feature>
<comment type="catalytic activity">
    <reaction evidence="9">
        <text>L-seryl-[protein] + ATP = O-phospho-L-seryl-[protein] + ADP + H(+)</text>
        <dbReference type="Rhea" id="RHEA:17989"/>
        <dbReference type="Rhea" id="RHEA-COMP:9863"/>
        <dbReference type="Rhea" id="RHEA-COMP:11604"/>
        <dbReference type="ChEBI" id="CHEBI:15378"/>
        <dbReference type="ChEBI" id="CHEBI:29999"/>
        <dbReference type="ChEBI" id="CHEBI:30616"/>
        <dbReference type="ChEBI" id="CHEBI:83421"/>
        <dbReference type="ChEBI" id="CHEBI:456216"/>
        <dbReference type="EC" id="2.7.11.1"/>
    </reaction>
</comment>
<evidence type="ECO:0000256" key="11">
    <source>
        <dbReference type="SAM" id="MobiDB-lite"/>
    </source>
</evidence>
<dbReference type="GO" id="GO:0004674">
    <property type="term" value="F:protein serine/threonine kinase activity"/>
    <property type="evidence" value="ECO:0007669"/>
    <property type="project" value="UniProtKB-KW"/>
</dbReference>
<keyword evidence="7 10" id="KW-0067">ATP-binding</keyword>
<name>A0A1V9YHG4_ACHHY</name>
<sequence>MQAGLDGCFDVLAKVGDGAFGEVYKGIDRRSNEICAIKIIDLEAAEDEIDDIQKLTKYNGSFIVGTKLWIIMEYLAGGSVLDLMSPGPLNEVYIAIILHELLKGLVYLHSEKKIHRDIKAANILLAGDGRVKLADFGVTGQLTDTMTKRNTVVGTPFWMAPEVIQQSNYDSKADIWSVGITAIEMAKGEPPHSSLHPMKVLFVIPKDPPPSLDGDFSPKFKDFVAACLKKDAGTRPTALELLKHPFIASRQAKDVSCLTELIEARGNRTAELDTHTTRSIQGQTPADESSRSLSSVSSSVAKEALDFDGGWDFGATVRLGKDVVSPKASTTSDAYPPVPFDSLTHGAGRRLFAQAAPRMDDLGEVLFEDVLKPAVFESVEEASDEETQDMLLELLHSLESLSVDQPELMGSVLRRISRRLQAHTDPRVRACHC</sequence>
<evidence type="ECO:0000256" key="2">
    <source>
        <dbReference type="ARBA" id="ARBA00012513"/>
    </source>
</evidence>
<keyword evidence="5 10" id="KW-0547">Nucleotide-binding</keyword>
<dbReference type="FunFam" id="1.10.510.10:FF:000022">
    <property type="entry name" value="Serine/threonine-protein kinase 24"/>
    <property type="match status" value="1"/>
</dbReference>
<evidence type="ECO:0000256" key="10">
    <source>
        <dbReference type="PROSITE-ProRule" id="PRU10141"/>
    </source>
</evidence>
<dbReference type="InterPro" id="IPR000719">
    <property type="entry name" value="Prot_kinase_dom"/>
</dbReference>
<dbReference type="Proteomes" id="UP000243579">
    <property type="component" value="Unassembled WGS sequence"/>
</dbReference>
<dbReference type="CDD" id="cd06609">
    <property type="entry name" value="STKc_MST3_like"/>
    <property type="match status" value="1"/>
</dbReference>
<keyword evidence="14" id="KW-1185">Reference proteome</keyword>
<dbReference type="AlphaFoldDB" id="A0A1V9YHG4"/>
<reference evidence="13 14" key="1">
    <citation type="journal article" date="2014" name="Genome Biol. Evol.">
        <title>The secreted proteins of Achlya hypogyna and Thraustotheca clavata identify the ancestral oomycete secretome and reveal gene acquisitions by horizontal gene transfer.</title>
        <authorList>
            <person name="Misner I."/>
            <person name="Blouin N."/>
            <person name="Leonard G."/>
            <person name="Richards T.A."/>
            <person name="Lane C.E."/>
        </authorList>
    </citation>
    <scope>NUCLEOTIDE SEQUENCE [LARGE SCALE GENOMIC DNA]</scope>
    <source>
        <strain evidence="13 14">ATCC 48635</strain>
    </source>
</reference>
<dbReference type="PROSITE" id="PS00107">
    <property type="entry name" value="PROTEIN_KINASE_ATP"/>
    <property type="match status" value="1"/>
</dbReference>
<protein>
    <recommendedName>
        <fullName evidence="2">non-specific serine/threonine protein kinase</fullName>
        <ecNumber evidence="2">2.7.11.1</ecNumber>
    </recommendedName>
</protein>
<evidence type="ECO:0000256" key="4">
    <source>
        <dbReference type="ARBA" id="ARBA00022679"/>
    </source>
</evidence>
<dbReference type="PROSITE" id="PS50011">
    <property type="entry name" value="PROTEIN_KINASE_DOM"/>
    <property type="match status" value="1"/>
</dbReference>
<dbReference type="EC" id="2.7.11.1" evidence="2"/>
<evidence type="ECO:0000256" key="1">
    <source>
        <dbReference type="ARBA" id="ARBA00008874"/>
    </source>
</evidence>
<evidence type="ECO:0000256" key="7">
    <source>
        <dbReference type="ARBA" id="ARBA00022840"/>
    </source>
</evidence>
<dbReference type="SMART" id="SM00220">
    <property type="entry name" value="S_TKc"/>
    <property type="match status" value="1"/>
</dbReference>
<evidence type="ECO:0000256" key="9">
    <source>
        <dbReference type="ARBA" id="ARBA00048679"/>
    </source>
</evidence>
<dbReference type="PANTHER" id="PTHR48012">
    <property type="entry name" value="STERILE20-LIKE KINASE, ISOFORM B-RELATED"/>
    <property type="match status" value="1"/>
</dbReference>
<keyword evidence="3" id="KW-0723">Serine/threonine-protein kinase</keyword>
<dbReference type="OrthoDB" id="8693905at2759"/>
<evidence type="ECO:0000259" key="12">
    <source>
        <dbReference type="PROSITE" id="PS50011"/>
    </source>
</evidence>
<dbReference type="STRING" id="1202772.A0A1V9YHG4"/>
<dbReference type="EMBL" id="JNBR01001790">
    <property type="protein sequence ID" value="OQR85175.1"/>
    <property type="molecule type" value="Genomic_DNA"/>
</dbReference>
<evidence type="ECO:0000256" key="8">
    <source>
        <dbReference type="ARBA" id="ARBA00047899"/>
    </source>
</evidence>
<comment type="caution">
    <text evidence="13">The sequence shown here is derived from an EMBL/GenBank/DDBJ whole genome shotgun (WGS) entry which is preliminary data.</text>
</comment>
<dbReference type="GO" id="GO:0005737">
    <property type="term" value="C:cytoplasm"/>
    <property type="evidence" value="ECO:0007669"/>
    <property type="project" value="TreeGrafter"/>
</dbReference>
<dbReference type="InterPro" id="IPR017441">
    <property type="entry name" value="Protein_kinase_ATP_BS"/>
</dbReference>
<evidence type="ECO:0000313" key="13">
    <source>
        <dbReference type="EMBL" id="OQR85175.1"/>
    </source>
</evidence>
<evidence type="ECO:0000256" key="6">
    <source>
        <dbReference type="ARBA" id="ARBA00022777"/>
    </source>
</evidence>
<keyword evidence="6 13" id="KW-0418">Kinase</keyword>
<feature type="compositionally biased region" description="Polar residues" evidence="11">
    <location>
        <begin position="277"/>
        <end position="287"/>
    </location>
</feature>
<organism evidence="13 14">
    <name type="scientific">Achlya hypogyna</name>
    <name type="common">Oomycete</name>
    <name type="synonym">Protoachlya hypogyna</name>
    <dbReference type="NCBI Taxonomy" id="1202772"/>
    <lineage>
        <taxon>Eukaryota</taxon>
        <taxon>Sar</taxon>
        <taxon>Stramenopiles</taxon>
        <taxon>Oomycota</taxon>
        <taxon>Saprolegniomycetes</taxon>
        <taxon>Saprolegniales</taxon>
        <taxon>Achlyaceae</taxon>
        <taxon>Achlya</taxon>
    </lineage>
</organism>
<accession>A0A1V9YHG4</accession>
<comment type="catalytic activity">
    <reaction evidence="8">
        <text>L-threonyl-[protein] + ATP = O-phospho-L-threonyl-[protein] + ADP + H(+)</text>
        <dbReference type="Rhea" id="RHEA:46608"/>
        <dbReference type="Rhea" id="RHEA-COMP:11060"/>
        <dbReference type="Rhea" id="RHEA-COMP:11605"/>
        <dbReference type="ChEBI" id="CHEBI:15378"/>
        <dbReference type="ChEBI" id="CHEBI:30013"/>
        <dbReference type="ChEBI" id="CHEBI:30616"/>
        <dbReference type="ChEBI" id="CHEBI:61977"/>
        <dbReference type="ChEBI" id="CHEBI:456216"/>
        <dbReference type="EC" id="2.7.11.1"/>
    </reaction>
</comment>
<dbReference type="InterPro" id="IPR011009">
    <property type="entry name" value="Kinase-like_dom_sf"/>
</dbReference>
<gene>
    <name evidence="13" type="ORF">ACHHYP_12185</name>
</gene>
<dbReference type="SUPFAM" id="SSF56112">
    <property type="entry name" value="Protein kinase-like (PK-like)"/>
    <property type="match status" value="1"/>
</dbReference>
<evidence type="ECO:0000313" key="14">
    <source>
        <dbReference type="Proteomes" id="UP000243579"/>
    </source>
</evidence>
<dbReference type="GO" id="GO:0005524">
    <property type="term" value="F:ATP binding"/>
    <property type="evidence" value="ECO:0007669"/>
    <property type="project" value="UniProtKB-UniRule"/>
</dbReference>
<evidence type="ECO:0000256" key="3">
    <source>
        <dbReference type="ARBA" id="ARBA00022527"/>
    </source>
</evidence>
<feature type="region of interest" description="Disordered" evidence="11">
    <location>
        <begin position="269"/>
        <end position="295"/>
    </location>
</feature>
<dbReference type="InterPro" id="IPR050629">
    <property type="entry name" value="STE20/SPS1-PAK"/>
</dbReference>
<dbReference type="PANTHER" id="PTHR48012:SF10">
    <property type="entry name" value="FI20177P1"/>
    <property type="match status" value="1"/>
</dbReference>
<dbReference type="Gene3D" id="1.10.510.10">
    <property type="entry name" value="Transferase(Phosphotransferase) domain 1"/>
    <property type="match status" value="1"/>
</dbReference>